<dbReference type="AlphaFoldDB" id="A0A819KVJ8"/>
<evidence type="ECO:0000313" key="2">
    <source>
        <dbReference type="EMBL" id="CAF3951259.1"/>
    </source>
</evidence>
<dbReference type="Proteomes" id="UP000663881">
    <property type="component" value="Unassembled WGS sequence"/>
</dbReference>
<comment type="caution">
    <text evidence="2">The sequence shown here is derived from an EMBL/GenBank/DDBJ whole genome shotgun (WGS) entry which is preliminary data.</text>
</comment>
<protein>
    <submittedName>
        <fullName evidence="2">Uncharacterized protein</fullName>
    </submittedName>
</protein>
<dbReference type="EMBL" id="CAJOAY010002423">
    <property type="protein sequence ID" value="CAF3951259.1"/>
    <property type="molecule type" value="Genomic_DNA"/>
</dbReference>
<evidence type="ECO:0000256" key="1">
    <source>
        <dbReference type="SAM" id="Phobius"/>
    </source>
</evidence>
<feature type="transmembrane region" description="Helical" evidence="1">
    <location>
        <begin position="393"/>
        <end position="412"/>
    </location>
</feature>
<keyword evidence="1" id="KW-0812">Transmembrane</keyword>
<feature type="transmembrane region" description="Helical" evidence="1">
    <location>
        <begin position="301"/>
        <end position="325"/>
    </location>
</feature>
<keyword evidence="1" id="KW-1133">Transmembrane helix</keyword>
<keyword evidence="1" id="KW-0472">Membrane</keyword>
<organism evidence="2 3">
    <name type="scientific">Adineta steineri</name>
    <dbReference type="NCBI Taxonomy" id="433720"/>
    <lineage>
        <taxon>Eukaryota</taxon>
        <taxon>Metazoa</taxon>
        <taxon>Spiralia</taxon>
        <taxon>Gnathifera</taxon>
        <taxon>Rotifera</taxon>
        <taxon>Eurotatoria</taxon>
        <taxon>Bdelloidea</taxon>
        <taxon>Adinetida</taxon>
        <taxon>Adinetidae</taxon>
        <taxon>Adineta</taxon>
    </lineage>
</organism>
<proteinExistence type="predicted"/>
<gene>
    <name evidence="2" type="ORF">OKA104_LOCUS26970</name>
</gene>
<evidence type="ECO:0000313" key="3">
    <source>
        <dbReference type="Proteomes" id="UP000663881"/>
    </source>
</evidence>
<name>A0A819KVJ8_9BILA</name>
<reference evidence="2" key="1">
    <citation type="submission" date="2021-02" db="EMBL/GenBank/DDBJ databases">
        <authorList>
            <person name="Nowell W R."/>
        </authorList>
    </citation>
    <scope>NUCLEOTIDE SEQUENCE</scope>
</reference>
<accession>A0A819KVJ8</accession>
<sequence>MADSDIVDFKIAFSHKFKSLEWEYLQSLSNGKKKLLSHKRRLKNYNPCHILEYGEIFATLCDLKPCTLLAHYVMHEYATGLVEKALKPLFDEFQLEKEGFELWQLKPPVTELYRGGWIFANKKHEQYSLVKQVFANTSLSINKVDIGRALGYPLPYGKYTIEYIDDTESKERNTCCVPILEYNVGAASEENFTIILLHLDEYAKLWKKIGRNLTIDLSAHPLMEKWNNAGNQIEESVGDGLLENDEANRDIEVVSEKCLEHSVQDNSVLDNHFRSLFKIFSAIAQFINRAENVTKKASYCFYSGTICFILWFCVSAIIINTLGLTGKSLLVTRNKQFSLQEILKTEMNKKFIQDTRIFDSCLSQYVKDHYISIIKFLNEDLINVGIKNEYNDFNTLLCTLLNIFINALPFILNLS</sequence>